<dbReference type="InterPro" id="IPR001757">
    <property type="entry name" value="P_typ_ATPase"/>
</dbReference>
<evidence type="ECO:0000256" key="3">
    <source>
        <dbReference type="ARBA" id="ARBA00022448"/>
    </source>
</evidence>
<dbReference type="NCBIfam" id="TIGR01494">
    <property type="entry name" value="ATPase_P-type"/>
    <property type="match status" value="1"/>
</dbReference>
<dbReference type="InterPro" id="IPR006121">
    <property type="entry name" value="HMA_dom"/>
</dbReference>
<dbReference type="SUPFAM" id="SSF81660">
    <property type="entry name" value="Metal cation-transporting ATPase, ATP-binding domain N"/>
    <property type="match status" value="1"/>
</dbReference>
<feature type="transmembrane region" description="Helical" evidence="11">
    <location>
        <begin position="345"/>
        <end position="364"/>
    </location>
</feature>
<dbReference type="GO" id="GO:0016887">
    <property type="term" value="F:ATP hydrolysis activity"/>
    <property type="evidence" value="ECO:0007669"/>
    <property type="project" value="InterPro"/>
</dbReference>
<evidence type="ECO:0000256" key="7">
    <source>
        <dbReference type="ARBA" id="ARBA00022840"/>
    </source>
</evidence>
<dbReference type="Pfam" id="PF00403">
    <property type="entry name" value="HMA"/>
    <property type="match status" value="1"/>
</dbReference>
<evidence type="ECO:0000256" key="5">
    <source>
        <dbReference type="ARBA" id="ARBA00022723"/>
    </source>
</evidence>
<dbReference type="Gene3D" id="3.30.70.100">
    <property type="match status" value="1"/>
</dbReference>
<dbReference type="Gene3D" id="3.40.1110.10">
    <property type="entry name" value="Calcium-transporting ATPase, cytoplasmic domain N"/>
    <property type="match status" value="1"/>
</dbReference>
<dbReference type="InterPro" id="IPR059000">
    <property type="entry name" value="ATPase_P-type_domA"/>
</dbReference>
<feature type="transmembrane region" description="Helical" evidence="11">
    <location>
        <begin position="103"/>
        <end position="123"/>
    </location>
</feature>
<dbReference type="Gene3D" id="2.70.150.10">
    <property type="entry name" value="Calcium-transporting ATPase, cytoplasmic transduction domain A"/>
    <property type="match status" value="1"/>
</dbReference>
<keyword evidence="5 11" id="KW-0479">Metal-binding</keyword>
<dbReference type="InterPro" id="IPR023299">
    <property type="entry name" value="ATPase_P-typ_cyto_dom_N"/>
</dbReference>
<dbReference type="PRINTS" id="PR00119">
    <property type="entry name" value="CATATPASE"/>
</dbReference>
<feature type="domain" description="HMA" evidence="12">
    <location>
        <begin position="6"/>
        <end position="72"/>
    </location>
</feature>
<dbReference type="GO" id="GO:0005507">
    <property type="term" value="F:copper ion binding"/>
    <property type="evidence" value="ECO:0007669"/>
    <property type="project" value="TreeGrafter"/>
</dbReference>
<dbReference type="Pfam" id="PF00122">
    <property type="entry name" value="E1-E2_ATPase"/>
    <property type="match status" value="1"/>
</dbReference>
<keyword evidence="6 11" id="KW-0547">Nucleotide-binding</keyword>
<dbReference type="NCBIfam" id="TIGR01525">
    <property type="entry name" value="ATPase-IB_hvy"/>
    <property type="match status" value="1"/>
</dbReference>
<dbReference type="GO" id="GO:0005886">
    <property type="term" value="C:plasma membrane"/>
    <property type="evidence" value="ECO:0007669"/>
    <property type="project" value="UniProtKB-SubCell"/>
</dbReference>
<dbReference type="GO" id="GO:0005524">
    <property type="term" value="F:ATP binding"/>
    <property type="evidence" value="ECO:0007669"/>
    <property type="project" value="UniProtKB-UniRule"/>
</dbReference>
<dbReference type="GO" id="GO:0043682">
    <property type="term" value="F:P-type divalent copper transporter activity"/>
    <property type="evidence" value="ECO:0007669"/>
    <property type="project" value="TreeGrafter"/>
</dbReference>
<dbReference type="SUPFAM" id="SSF81665">
    <property type="entry name" value="Calcium ATPase, transmembrane domain M"/>
    <property type="match status" value="1"/>
</dbReference>
<dbReference type="GO" id="GO:0055070">
    <property type="term" value="P:copper ion homeostasis"/>
    <property type="evidence" value="ECO:0007669"/>
    <property type="project" value="TreeGrafter"/>
</dbReference>
<comment type="similarity">
    <text evidence="2 11">Belongs to the cation transport ATPase (P-type) (TC 3.A.3) family. Type IB subfamily.</text>
</comment>
<reference evidence="13 14" key="1">
    <citation type="submission" date="2019-03" db="EMBL/GenBank/DDBJ databases">
        <title>Lake Tanganyika Metagenome-Assembled Genomes (MAGs).</title>
        <authorList>
            <person name="Tran P."/>
        </authorList>
    </citation>
    <scope>NUCLEOTIDE SEQUENCE [LARGE SCALE GENOMIC DNA]</scope>
    <source>
        <strain evidence="13">K_DeepCast_65m_m2_236</strain>
    </source>
</reference>
<feature type="transmembrane region" description="Helical" evidence="11">
    <location>
        <begin position="190"/>
        <end position="207"/>
    </location>
</feature>
<keyword evidence="9 11" id="KW-1133">Transmembrane helix</keyword>
<dbReference type="InterPro" id="IPR036412">
    <property type="entry name" value="HAD-like_sf"/>
</dbReference>
<dbReference type="SUPFAM" id="SSF81653">
    <property type="entry name" value="Calcium ATPase, transduction domain A"/>
    <property type="match status" value="1"/>
</dbReference>
<keyword evidence="11" id="KW-1003">Cell membrane</keyword>
<keyword evidence="10 11" id="KW-0472">Membrane</keyword>
<evidence type="ECO:0000256" key="1">
    <source>
        <dbReference type="ARBA" id="ARBA00004651"/>
    </source>
</evidence>
<dbReference type="PANTHER" id="PTHR43520:SF8">
    <property type="entry name" value="P-TYPE CU(+) TRANSPORTER"/>
    <property type="match status" value="1"/>
</dbReference>
<comment type="caution">
    <text evidence="13">The sequence shown here is derived from an EMBL/GenBank/DDBJ whole genome shotgun (WGS) entry which is preliminary data.</text>
</comment>
<name>A0A938BLX1_9BACT</name>
<evidence type="ECO:0000256" key="4">
    <source>
        <dbReference type="ARBA" id="ARBA00022692"/>
    </source>
</evidence>
<dbReference type="FunFam" id="3.30.70.100:FF:000001">
    <property type="entry name" value="ATPase copper transporting beta"/>
    <property type="match status" value="1"/>
</dbReference>
<proteinExistence type="inferred from homology"/>
<accession>A0A938BLX1</accession>
<dbReference type="NCBIfam" id="TIGR01511">
    <property type="entry name" value="ATPase-IB1_Cu"/>
    <property type="match status" value="1"/>
</dbReference>
<dbReference type="InterPro" id="IPR023214">
    <property type="entry name" value="HAD_sf"/>
</dbReference>
<evidence type="ECO:0000313" key="13">
    <source>
        <dbReference type="EMBL" id="MBM3273694.1"/>
    </source>
</evidence>
<dbReference type="AlphaFoldDB" id="A0A938BLX1"/>
<keyword evidence="8" id="KW-1278">Translocase</keyword>
<dbReference type="PRINTS" id="PR00943">
    <property type="entry name" value="CUATPASE"/>
</dbReference>
<evidence type="ECO:0000259" key="12">
    <source>
        <dbReference type="PROSITE" id="PS50846"/>
    </source>
</evidence>
<dbReference type="CDD" id="cd00371">
    <property type="entry name" value="HMA"/>
    <property type="match status" value="1"/>
</dbReference>
<dbReference type="InterPro" id="IPR036163">
    <property type="entry name" value="HMA_dom_sf"/>
</dbReference>
<evidence type="ECO:0000313" key="14">
    <source>
        <dbReference type="Proteomes" id="UP000703893"/>
    </source>
</evidence>
<comment type="subcellular location">
    <subcellularLocation>
        <location evidence="1">Cell membrane</location>
        <topology evidence="1">Multi-pass membrane protein</topology>
    </subcellularLocation>
</comment>
<evidence type="ECO:0000256" key="2">
    <source>
        <dbReference type="ARBA" id="ARBA00006024"/>
    </source>
</evidence>
<dbReference type="Pfam" id="PF00702">
    <property type="entry name" value="Hydrolase"/>
    <property type="match status" value="1"/>
</dbReference>
<dbReference type="InterPro" id="IPR027256">
    <property type="entry name" value="P-typ_ATPase_IB"/>
</dbReference>
<dbReference type="PROSITE" id="PS50846">
    <property type="entry name" value="HMA_2"/>
    <property type="match status" value="1"/>
</dbReference>
<keyword evidence="7 11" id="KW-0067">ATP-binding</keyword>
<dbReference type="EMBL" id="VGJX01000029">
    <property type="protein sequence ID" value="MBM3273694.1"/>
    <property type="molecule type" value="Genomic_DNA"/>
</dbReference>
<dbReference type="PRINTS" id="PR00942">
    <property type="entry name" value="CUATPASEI"/>
</dbReference>
<feature type="transmembrane region" description="Helical" evidence="11">
    <location>
        <begin position="129"/>
        <end position="147"/>
    </location>
</feature>
<dbReference type="Gene3D" id="3.40.50.1000">
    <property type="entry name" value="HAD superfamily/HAD-like"/>
    <property type="match status" value="1"/>
</dbReference>
<protein>
    <submittedName>
        <fullName evidence="13">Cation-translocating P-type ATPase</fullName>
    </submittedName>
</protein>
<sequence>MEIGYTQITVPLMGLADASCAIDLEQGLARLPGVHQVRVNYPAERAHIAYDPRTVTPDRIAAAIAELGYEAVVPPLPAHDMPESPQARSFEGSRQERALANKLLFALALTLPACLLAWVKPLQFKGYDLVLFVLTTPVVFIAGWGFFLKAWGAFRRNYANVDLLIALGILTAWLYSVLDTFTMIGTGVRFFEVAALVVTLVLLGRYLESRIKVRTGRAVRTLMGLADATARKVQPDGSEAGVPVSRIQRGDRLRIRPGERIPADGLVLEGLSSTDESLLTGQGGPTDKIPGDTALAGSVNLRGSFEMEVRYVGDQTALGQIARMVTAAQDTRVGLQDLTDKVAEIFVPVVVIIAALTFFFWYVTARPGDFTTALLTGMSVLVAACPSAIALAAPTALMAGTERAAALGVLLRGAGAIEAAAGVTTIVLRKSGVLTAGQPELATTLALEPWTSQEVLHFAGALARGSDHPVAAAFLAASHGQSLPDVMGFQAFEGLGMAGDVERHHVLVGSRRLLAARSIETGPIEPAVQPIESRGRKVVFVAVDGRLAGALAISDEVKPSAVVAVRRLKAMGLEILVLSGDSRRTTLAVAEYVGADGAISEIDPEHRGTLIRRLSEGGKRVALVGDGLGDAEALAAADVGVSLGASSDLMLKASDLTLVSSDLGGVPTALALARRILGTIRQNLFW</sequence>
<dbReference type="PANTHER" id="PTHR43520">
    <property type="entry name" value="ATP7, ISOFORM B"/>
    <property type="match status" value="1"/>
</dbReference>
<evidence type="ECO:0000256" key="11">
    <source>
        <dbReference type="RuleBase" id="RU362081"/>
    </source>
</evidence>
<keyword evidence="4 11" id="KW-0812">Transmembrane</keyword>
<dbReference type="SUPFAM" id="SSF56784">
    <property type="entry name" value="HAD-like"/>
    <property type="match status" value="1"/>
</dbReference>
<organism evidence="13 14">
    <name type="scientific">Candidatus Tanganyikabacteria bacterium</name>
    <dbReference type="NCBI Taxonomy" id="2961651"/>
    <lineage>
        <taxon>Bacteria</taxon>
        <taxon>Bacillati</taxon>
        <taxon>Candidatus Sericytochromatia</taxon>
        <taxon>Candidatus Tanganyikabacteria</taxon>
    </lineage>
</organism>
<dbReference type="Proteomes" id="UP000703893">
    <property type="component" value="Unassembled WGS sequence"/>
</dbReference>
<evidence type="ECO:0000256" key="6">
    <source>
        <dbReference type="ARBA" id="ARBA00022741"/>
    </source>
</evidence>
<evidence type="ECO:0000256" key="9">
    <source>
        <dbReference type="ARBA" id="ARBA00022989"/>
    </source>
</evidence>
<gene>
    <name evidence="13" type="ORF">FJZ00_00970</name>
</gene>
<feature type="non-terminal residue" evidence="13">
    <location>
        <position position="686"/>
    </location>
</feature>
<dbReference type="InterPro" id="IPR023298">
    <property type="entry name" value="ATPase_P-typ_TM_dom_sf"/>
</dbReference>
<feature type="transmembrane region" description="Helical" evidence="11">
    <location>
        <begin position="159"/>
        <end position="178"/>
    </location>
</feature>
<dbReference type="SUPFAM" id="SSF55008">
    <property type="entry name" value="HMA, heavy metal-associated domain"/>
    <property type="match status" value="1"/>
</dbReference>
<evidence type="ECO:0000256" key="8">
    <source>
        <dbReference type="ARBA" id="ARBA00022967"/>
    </source>
</evidence>
<dbReference type="InterPro" id="IPR008250">
    <property type="entry name" value="ATPase_P-typ_transduc_dom_A_sf"/>
</dbReference>
<keyword evidence="3" id="KW-0813">Transport</keyword>
<evidence type="ECO:0000256" key="10">
    <source>
        <dbReference type="ARBA" id="ARBA00023136"/>
    </source>
</evidence>
<dbReference type="FunFam" id="2.70.150.10:FF:000002">
    <property type="entry name" value="Copper-transporting ATPase 1, putative"/>
    <property type="match status" value="1"/>
</dbReference>
<feature type="transmembrane region" description="Helical" evidence="11">
    <location>
        <begin position="370"/>
        <end position="393"/>
    </location>
</feature>